<keyword evidence="4" id="KW-1185">Reference proteome</keyword>
<evidence type="ECO:0000313" key="3">
    <source>
        <dbReference type="EMBL" id="SPQ99782.1"/>
    </source>
</evidence>
<name>A0A0G4J8D2_PLABS</name>
<gene>
    <name evidence="2" type="ORF">PBRA_003437</name>
    <name evidence="3" type="ORF">PLBR_LOCUS6997</name>
</gene>
<evidence type="ECO:0000313" key="5">
    <source>
        <dbReference type="Proteomes" id="UP000290189"/>
    </source>
</evidence>
<evidence type="ECO:0008006" key="6">
    <source>
        <dbReference type="Google" id="ProtNLM"/>
    </source>
</evidence>
<reference evidence="3 5" key="2">
    <citation type="submission" date="2018-03" db="EMBL/GenBank/DDBJ databases">
        <authorList>
            <person name="Fogelqvist J."/>
        </authorList>
    </citation>
    <scope>NUCLEOTIDE SEQUENCE [LARGE SCALE GENOMIC DNA]</scope>
</reference>
<protein>
    <recommendedName>
        <fullName evidence="6">DEK C-terminal domain-containing protein</fullName>
    </recommendedName>
</protein>
<geneLocation type="mitochondrion" evidence="3"/>
<dbReference type="Proteomes" id="UP000290189">
    <property type="component" value="Unassembled WGS sequence"/>
</dbReference>
<evidence type="ECO:0000313" key="4">
    <source>
        <dbReference type="Proteomes" id="UP000039324"/>
    </source>
</evidence>
<evidence type="ECO:0000256" key="1">
    <source>
        <dbReference type="SAM" id="MobiDB-lite"/>
    </source>
</evidence>
<feature type="compositionally biased region" description="Basic and acidic residues" evidence="1">
    <location>
        <begin position="178"/>
        <end position="190"/>
    </location>
</feature>
<organism evidence="2 4">
    <name type="scientific">Plasmodiophora brassicae</name>
    <name type="common">Clubroot disease agent</name>
    <dbReference type="NCBI Taxonomy" id="37360"/>
    <lineage>
        <taxon>Eukaryota</taxon>
        <taxon>Sar</taxon>
        <taxon>Rhizaria</taxon>
        <taxon>Endomyxa</taxon>
        <taxon>Phytomyxea</taxon>
        <taxon>Plasmodiophorida</taxon>
        <taxon>Plasmodiophoridae</taxon>
        <taxon>Plasmodiophora</taxon>
    </lineage>
</organism>
<dbReference type="EMBL" id="OVEO01000012">
    <property type="protein sequence ID" value="SPQ99782.1"/>
    <property type="molecule type" value="Genomic_DNA"/>
</dbReference>
<keyword evidence="3" id="KW-0496">Mitochondrion</keyword>
<dbReference type="Proteomes" id="UP000039324">
    <property type="component" value="Unassembled WGS sequence"/>
</dbReference>
<feature type="region of interest" description="Disordered" evidence="1">
    <location>
        <begin position="174"/>
        <end position="197"/>
    </location>
</feature>
<sequence>MPSVAQATAAAGHEVGTRQQPDDGAPAAMLGDLDGFNRWLRTQPVGSSAVDVLFLALFPLKMKDIARARSHLRAFDGFEATTHAHFQTLVTFARSKIMEMDRSHLESLCRALHVSVLSNVDKQVEDLVDRLARSFRRIAPEPSYGIVVKPDEDVAEERGMAKRVRWQEKRRTKHRRVERLLDGDSADGKPSKRRPASRIHSIEITASDDVDDAMKKARPSERIKAAETDEQVQIREGIHSFLNSQPEDQDVTMRMVKDHIRDRFSKPVAKAHRAFIEAVALEYIQSTNPA</sequence>
<accession>A0A0G4J8D2</accession>
<dbReference type="AlphaFoldDB" id="A0A0G4J8D2"/>
<proteinExistence type="predicted"/>
<reference evidence="2 4" key="1">
    <citation type="submission" date="2015-02" db="EMBL/GenBank/DDBJ databases">
        <authorList>
            <person name="Chooi Y.-H."/>
        </authorList>
    </citation>
    <scope>NUCLEOTIDE SEQUENCE [LARGE SCALE GENOMIC DNA]</scope>
    <source>
        <strain evidence="2">E3</strain>
    </source>
</reference>
<feature type="region of interest" description="Disordered" evidence="1">
    <location>
        <begin position="1"/>
        <end position="24"/>
    </location>
</feature>
<evidence type="ECO:0000313" key="2">
    <source>
        <dbReference type="EMBL" id="CEP03830.1"/>
    </source>
</evidence>
<dbReference type="EMBL" id="CDSF01000155">
    <property type="protein sequence ID" value="CEP03830.1"/>
    <property type="molecule type" value="Genomic_DNA"/>
</dbReference>